<dbReference type="EMBL" id="VSSQ01091498">
    <property type="protein sequence ID" value="MPN37044.1"/>
    <property type="molecule type" value="Genomic_DNA"/>
</dbReference>
<evidence type="ECO:0008006" key="3">
    <source>
        <dbReference type="Google" id="ProtNLM"/>
    </source>
</evidence>
<dbReference type="AlphaFoldDB" id="A0A645HLS3"/>
<gene>
    <name evidence="2" type="ORF">SDC9_184560</name>
</gene>
<evidence type="ECO:0000313" key="2">
    <source>
        <dbReference type="EMBL" id="MPN37044.1"/>
    </source>
</evidence>
<reference evidence="2" key="1">
    <citation type="submission" date="2019-08" db="EMBL/GenBank/DDBJ databases">
        <authorList>
            <person name="Kucharzyk K."/>
            <person name="Murdoch R.W."/>
            <person name="Higgins S."/>
            <person name="Loffler F."/>
        </authorList>
    </citation>
    <scope>NUCLEOTIDE SEQUENCE</scope>
</reference>
<keyword evidence="1" id="KW-0812">Transmembrane</keyword>
<protein>
    <recommendedName>
        <fullName evidence="3">Protease PrsW</fullName>
    </recommendedName>
</protein>
<accession>A0A645HLS3</accession>
<keyword evidence="1" id="KW-0472">Membrane</keyword>
<proteinExistence type="predicted"/>
<name>A0A645HLS3_9ZZZZ</name>
<evidence type="ECO:0000256" key="1">
    <source>
        <dbReference type="SAM" id="Phobius"/>
    </source>
</evidence>
<keyword evidence="1" id="KW-1133">Transmembrane helix</keyword>
<organism evidence="2">
    <name type="scientific">bioreactor metagenome</name>
    <dbReference type="NCBI Taxonomy" id="1076179"/>
    <lineage>
        <taxon>unclassified sequences</taxon>
        <taxon>metagenomes</taxon>
        <taxon>ecological metagenomes</taxon>
    </lineage>
</organism>
<feature type="transmembrane region" description="Helical" evidence="1">
    <location>
        <begin position="12"/>
        <end position="34"/>
    </location>
</feature>
<comment type="caution">
    <text evidence="2">The sequence shown here is derived from an EMBL/GenBank/DDBJ whole genome shotgun (WGS) entry which is preliminary data.</text>
</comment>
<feature type="transmembrane region" description="Helical" evidence="1">
    <location>
        <begin position="72"/>
        <end position="90"/>
    </location>
</feature>
<sequence>MSPVVEEGAKTLLSFYLGADIIATHFAFGVLEAVYDWQDAEFKIKAAVCSIIGHSLFGLLTGGILYLSASVWLGLAGGVVAHLAWNFTVIQVSSRR</sequence>